<dbReference type="eggNOG" id="COG1201">
    <property type="taxonomic scope" value="Bacteria"/>
</dbReference>
<sequence>MLKDSERPAPVPSDRILVERLGPVGRAFFGRRFQALTEIQRQAIEPIMSGHSLLVAAATASGKTEALCAPLVARLRLLPTASKPRIRLLVVAPTRALVNDLFSRLAVPLADLGWDCGRQTSDHRDKQRRPAVLITTPESFDSMLVRDSVKHEGRTVDHLLASVEAVFIDEVHLFDDTARGDQLIWLLERLGRLRRFAVQQGLTSTSALQVCGGSATVSAPDRLARRLLGADARALSVPGSRTMQIFEPDDDVWRTLEPGSTASQIRDRIAIILGKTASAALVDLIWQVLRRSEDTGEICRKLLVFVPTRRLCDELSVALGAALTKRRAMQVLAHHGSLERVARERAETQFSVARDAVLVATTTLEVGVDIGNVDAVVLVGPPPNTGALLQRVGRAGRRTGITRILPIARDGIEQAAFGSLLANAREGILDEGHEVRRWSVYVQQCASFIAQHPKQRRSRSDLIDLARSVWPDTACDSGKPERILDHLCRGEHLVATRDALSLGDDWSNRFGSGMGAFHGNIDADRTGRPVVDASTGEVIAHVQGVDGMSGTIDFGGQRWTLVGDSSEILLKSARSGGSAETFRYGSRRAPTRRAFARHVLSGLGYAPEDAPLIEVDGEMLWWHCGGSAYERVLLKLFPDRRAVAGFDGLAISNPPEPERLADAVRRVETIRDLVASMADPLARLLSPGPWYTNLPDDVRREVVIDLFGVEQFARWLGSRRLKRTY</sequence>
<dbReference type="GO" id="GO:0016887">
    <property type="term" value="F:ATP hydrolysis activity"/>
    <property type="evidence" value="ECO:0007669"/>
    <property type="project" value="TreeGrafter"/>
</dbReference>
<dbReference type="SUPFAM" id="SSF52540">
    <property type="entry name" value="P-loop containing nucleoside triphosphate hydrolases"/>
    <property type="match status" value="1"/>
</dbReference>
<dbReference type="SMART" id="SM00487">
    <property type="entry name" value="DEXDc"/>
    <property type="match status" value="1"/>
</dbReference>
<protein>
    <submittedName>
        <fullName evidence="5">DEAD/DEAH box helicase domain protein</fullName>
    </submittedName>
</protein>
<evidence type="ECO:0000256" key="2">
    <source>
        <dbReference type="ARBA" id="ARBA00022840"/>
    </source>
</evidence>
<feature type="domain" description="Helicase ATP-binding" evidence="3">
    <location>
        <begin position="44"/>
        <end position="235"/>
    </location>
</feature>
<dbReference type="OrthoDB" id="9815222at2"/>
<reference evidence="5 6" key="1">
    <citation type="submission" date="2011-06" db="EMBL/GenBank/DDBJ databases">
        <title>The draft genome of Thiocapsa marina 5811.</title>
        <authorList>
            <consortium name="US DOE Joint Genome Institute (JGI-PGF)"/>
            <person name="Lucas S."/>
            <person name="Han J."/>
            <person name="Cheng J.-F."/>
            <person name="Goodwin L."/>
            <person name="Pitluck S."/>
            <person name="Peters L."/>
            <person name="Land M.L."/>
            <person name="Hauser L."/>
            <person name="Vogl K."/>
            <person name="Liu Z."/>
            <person name="Imhoff J."/>
            <person name="Thiel V."/>
            <person name="Frigaard N.-U."/>
            <person name="Bryant D."/>
            <person name="Woyke T.J."/>
        </authorList>
    </citation>
    <scope>NUCLEOTIDE SEQUENCE [LARGE SCALE GENOMIC DNA]</scope>
    <source>
        <strain evidence="5 6">5811</strain>
    </source>
</reference>
<dbReference type="GO" id="GO:0003677">
    <property type="term" value="F:DNA binding"/>
    <property type="evidence" value="ECO:0007669"/>
    <property type="project" value="TreeGrafter"/>
</dbReference>
<dbReference type="RefSeq" id="WP_007194725.1">
    <property type="nucleotide sequence ID" value="NZ_AFWV01000013.1"/>
</dbReference>
<dbReference type="InterPro" id="IPR014001">
    <property type="entry name" value="Helicase_ATP-bd"/>
</dbReference>
<dbReference type="GO" id="GO:0005524">
    <property type="term" value="F:ATP binding"/>
    <property type="evidence" value="ECO:0007669"/>
    <property type="project" value="UniProtKB-KW"/>
</dbReference>
<dbReference type="PANTHER" id="PTHR47962:SF5">
    <property type="entry name" value="ATP-DEPENDENT HELICASE LHR-RELATED"/>
    <property type="match status" value="1"/>
</dbReference>
<evidence type="ECO:0000256" key="1">
    <source>
        <dbReference type="ARBA" id="ARBA00022741"/>
    </source>
</evidence>
<keyword evidence="5" id="KW-0378">Hydrolase</keyword>
<keyword evidence="2" id="KW-0067">ATP-binding</keyword>
<proteinExistence type="predicted"/>
<evidence type="ECO:0000313" key="5">
    <source>
        <dbReference type="EMBL" id="EGV17024.1"/>
    </source>
</evidence>
<dbReference type="PANTHER" id="PTHR47962">
    <property type="entry name" value="ATP-DEPENDENT HELICASE LHR-RELATED-RELATED"/>
    <property type="match status" value="1"/>
</dbReference>
<dbReference type="PROSITE" id="PS51194">
    <property type="entry name" value="HELICASE_CTER"/>
    <property type="match status" value="1"/>
</dbReference>
<dbReference type="GO" id="GO:0004386">
    <property type="term" value="F:helicase activity"/>
    <property type="evidence" value="ECO:0007669"/>
    <property type="project" value="UniProtKB-KW"/>
</dbReference>
<dbReference type="InterPro" id="IPR052511">
    <property type="entry name" value="ATP-dep_Helicase"/>
</dbReference>
<organism evidence="5 6">
    <name type="scientific">Thiocapsa marina 5811</name>
    <dbReference type="NCBI Taxonomy" id="768671"/>
    <lineage>
        <taxon>Bacteria</taxon>
        <taxon>Pseudomonadati</taxon>
        <taxon>Pseudomonadota</taxon>
        <taxon>Gammaproteobacteria</taxon>
        <taxon>Chromatiales</taxon>
        <taxon>Chromatiaceae</taxon>
        <taxon>Thiocapsa</taxon>
    </lineage>
</organism>
<accession>F9UG00</accession>
<evidence type="ECO:0000259" key="3">
    <source>
        <dbReference type="PROSITE" id="PS51192"/>
    </source>
</evidence>
<dbReference type="Pfam" id="PF00270">
    <property type="entry name" value="DEAD"/>
    <property type="match status" value="1"/>
</dbReference>
<dbReference type="EMBL" id="AFWV01000013">
    <property type="protein sequence ID" value="EGV17024.1"/>
    <property type="molecule type" value="Genomic_DNA"/>
</dbReference>
<dbReference type="InterPro" id="IPR001650">
    <property type="entry name" value="Helicase_C-like"/>
</dbReference>
<dbReference type="InterPro" id="IPR011545">
    <property type="entry name" value="DEAD/DEAH_box_helicase_dom"/>
</dbReference>
<dbReference type="PROSITE" id="PS51192">
    <property type="entry name" value="HELICASE_ATP_BIND_1"/>
    <property type="match status" value="1"/>
</dbReference>
<dbReference type="STRING" id="768671.ThimaDRAFT_3853"/>
<keyword evidence="6" id="KW-1185">Reference proteome</keyword>
<name>F9UG00_9GAMM</name>
<feature type="domain" description="Helicase C-terminal" evidence="4">
    <location>
        <begin position="291"/>
        <end position="443"/>
    </location>
</feature>
<dbReference type="Gene3D" id="3.40.50.300">
    <property type="entry name" value="P-loop containing nucleotide triphosphate hydrolases"/>
    <property type="match status" value="2"/>
</dbReference>
<dbReference type="InterPro" id="IPR027417">
    <property type="entry name" value="P-loop_NTPase"/>
</dbReference>
<dbReference type="Pfam" id="PF00271">
    <property type="entry name" value="Helicase_C"/>
    <property type="match status" value="1"/>
</dbReference>
<keyword evidence="1" id="KW-0547">Nucleotide-binding</keyword>
<keyword evidence="5" id="KW-0347">Helicase</keyword>
<gene>
    <name evidence="5" type="ORF">ThimaDRAFT_3853</name>
</gene>
<dbReference type="AlphaFoldDB" id="F9UG00"/>
<dbReference type="SMART" id="SM00490">
    <property type="entry name" value="HELICc"/>
    <property type="match status" value="1"/>
</dbReference>
<evidence type="ECO:0000313" key="6">
    <source>
        <dbReference type="Proteomes" id="UP000005459"/>
    </source>
</evidence>
<evidence type="ECO:0000259" key="4">
    <source>
        <dbReference type="PROSITE" id="PS51194"/>
    </source>
</evidence>
<dbReference type="Proteomes" id="UP000005459">
    <property type="component" value="Unassembled WGS sequence"/>
</dbReference>